<feature type="domain" description="GAF" evidence="4">
    <location>
        <begin position="353"/>
        <end position="500"/>
    </location>
</feature>
<dbReference type="OrthoDB" id="958017at2"/>
<evidence type="ECO:0000256" key="2">
    <source>
        <dbReference type="SAM" id="MobiDB-lite"/>
    </source>
</evidence>
<keyword evidence="1" id="KW-0175">Coiled coil</keyword>
<dbReference type="InterPro" id="IPR003018">
    <property type="entry name" value="GAF"/>
</dbReference>
<keyword evidence="6" id="KW-1185">Reference proteome</keyword>
<dbReference type="RefSeq" id="WP_079685239.1">
    <property type="nucleotide sequence ID" value="NZ_FUZU01000001.1"/>
</dbReference>
<feature type="region of interest" description="Disordered" evidence="2">
    <location>
        <begin position="142"/>
        <end position="162"/>
    </location>
</feature>
<keyword evidence="3" id="KW-0472">Membrane</keyword>
<evidence type="ECO:0000256" key="3">
    <source>
        <dbReference type="SAM" id="Phobius"/>
    </source>
</evidence>
<accession>A0A1T5J1E7</accession>
<dbReference type="SMART" id="SM00065">
    <property type="entry name" value="GAF"/>
    <property type="match status" value="1"/>
</dbReference>
<dbReference type="InterPro" id="IPR029016">
    <property type="entry name" value="GAF-like_dom_sf"/>
</dbReference>
<feature type="transmembrane region" description="Helical" evidence="3">
    <location>
        <begin position="12"/>
        <end position="31"/>
    </location>
</feature>
<evidence type="ECO:0000313" key="5">
    <source>
        <dbReference type="EMBL" id="SKC45058.1"/>
    </source>
</evidence>
<keyword evidence="3" id="KW-0812">Transmembrane</keyword>
<dbReference type="SUPFAM" id="SSF55781">
    <property type="entry name" value="GAF domain-like"/>
    <property type="match status" value="1"/>
</dbReference>
<feature type="transmembrane region" description="Helical" evidence="3">
    <location>
        <begin position="216"/>
        <end position="235"/>
    </location>
</feature>
<evidence type="ECO:0000313" key="6">
    <source>
        <dbReference type="Proteomes" id="UP000190961"/>
    </source>
</evidence>
<organism evidence="5 6">
    <name type="scientific">Ohtaekwangia koreensis</name>
    <dbReference type="NCBI Taxonomy" id="688867"/>
    <lineage>
        <taxon>Bacteria</taxon>
        <taxon>Pseudomonadati</taxon>
        <taxon>Bacteroidota</taxon>
        <taxon>Cytophagia</taxon>
        <taxon>Cytophagales</taxon>
        <taxon>Fulvivirgaceae</taxon>
        <taxon>Ohtaekwangia</taxon>
    </lineage>
</organism>
<evidence type="ECO:0000256" key="1">
    <source>
        <dbReference type="SAM" id="Coils"/>
    </source>
</evidence>
<gene>
    <name evidence="5" type="ORF">SAMN05660236_0630</name>
</gene>
<evidence type="ECO:0000259" key="4">
    <source>
        <dbReference type="SMART" id="SM00065"/>
    </source>
</evidence>
<dbReference type="Proteomes" id="UP000190961">
    <property type="component" value="Unassembled WGS sequence"/>
</dbReference>
<name>A0A1T5J1E7_9BACT</name>
<feature type="compositionally biased region" description="Low complexity" evidence="2">
    <location>
        <begin position="146"/>
        <end position="162"/>
    </location>
</feature>
<dbReference type="Gene3D" id="3.30.450.40">
    <property type="match status" value="1"/>
</dbReference>
<dbReference type="AlphaFoldDB" id="A0A1T5J1E7"/>
<proteinExistence type="predicted"/>
<protein>
    <submittedName>
        <fullName evidence="5">GAF domain-containing protein</fullName>
    </submittedName>
</protein>
<dbReference type="Pfam" id="PF13185">
    <property type="entry name" value="GAF_2"/>
    <property type="match status" value="1"/>
</dbReference>
<reference evidence="5 6" key="1">
    <citation type="submission" date="2017-02" db="EMBL/GenBank/DDBJ databases">
        <authorList>
            <person name="Peterson S.W."/>
        </authorList>
    </citation>
    <scope>NUCLEOTIDE SEQUENCE [LARGE SCALE GENOMIC DNA]</scope>
    <source>
        <strain evidence="5 6">DSM 25262</strain>
    </source>
</reference>
<dbReference type="EMBL" id="FUZU01000001">
    <property type="protein sequence ID" value="SKC45058.1"/>
    <property type="molecule type" value="Genomic_DNA"/>
</dbReference>
<sequence length="626" mass="71588">MKFLRNTSLRLIGIYLLVVMFLIYFAEYYIIQHRIDVLDEVEQKLDFTRSAELSSQQISLLVQRHLAHNEDLTVEIEAKIVHQEHLLEILGKGGRVDRTDVILKPLSRLPKISYDNLKEYWEEYKASVRDILALQHKTPSTTDQAQVPVQSTTDSTTSTPAVATPTEVKPVVSAKMLAAAALKEESLSLTLSQWYDNLFDDLETEVWREKSSVHGWVIAIIIFDVALLTLIFFAFNKYVLEPINKLRLSTANHQQVTNTAPNEIGKLSEQINETLENLKDATDFVTAIGQGNLDMDYKASLDSRYNHGKNKLADSLIDMQGKLKSLNEEERKRQWANEGLAKFVDILRSSNDNIVALSDKVIAALAQYTKSNQGALYIYNDDDEYNKHLELVSLFAFDIKKYETRKIKLGEGLLGQTFLEGETNYYTNFPDEYIRITSGLGDANPRSILIVPLKVDTQIYGIVELASFNEYAPHEIAFVEKLGETIASTIGSVKAAEKNKDLIEQFQTQTEQMRAQEEEMRQNMEELQATQEEVARKERGYIERIQELEQQSVNSSVTTDKLEEVTSDFIRKERDHLEKINALEKQLSQKPEKADDWQIAEEVVQTLKINLKALEITQEELNRKLK</sequence>
<keyword evidence="3" id="KW-1133">Transmembrane helix</keyword>
<feature type="coiled-coil region" evidence="1">
    <location>
        <begin position="499"/>
        <end position="551"/>
    </location>
</feature>
<dbReference type="STRING" id="688867.SAMN05660236_0630"/>